<keyword evidence="1" id="KW-1133">Transmembrane helix</keyword>
<proteinExistence type="predicted"/>
<dbReference type="RefSeq" id="WP_167477395.1">
    <property type="nucleotide sequence ID" value="NZ_CP046172.1"/>
</dbReference>
<name>A0A6G9YPF9_9NOCA</name>
<accession>A0A6G9YPF9</accession>
<organism evidence="2 3">
    <name type="scientific">Nocardia arthritidis</name>
    <dbReference type="NCBI Taxonomy" id="228602"/>
    <lineage>
        <taxon>Bacteria</taxon>
        <taxon>Bacillati</taxon>
        <taxon>Actinomycetota</taxon>
        <taxon>Actinomycetes</taxon>
        <taxon>Mycobacteriales</taxon>
        <taxon>Nocardiaceae</taxon>
        <taxon>Nocardia</taxon>
    </lineage>
</organism>
<dbReference type="KEGG" id="nah:F5544_36265"/>
<feature type="transmembrane region" description="Helical" evidence="1">
    <location>
        <begin position="39"/>
        <end position="62"/>
    </location>
</feature>
<dbReference type="EMBL" id="CP046172">
    <property type="protein sequence ID" value="QIS15082.1"/>
    <property type="molecule type" value="Genomic_DNA"/>
</dbReference>
<evidence type="ECO:0000313" key="3">
    <source>
        <dbReference type="Proteomes" id="UP000503540"/>
    </source>
</evidence>
<keyword evidence="1" id="KW-0472">Membrane</keyword>
<evidence type="ECO:0000313" key="2">
    <source>
        <dbReference type="EMBL" id="QIS15082.1"/>
    </source>
</evidence>
<dbReference type="AlphaFoldDB" id="A0A6G9YPF9"/>
<protein>
    <submittedName>
        <fullName evidence="2">Uncharacterized protein</fullName>
    </submittedName>
</protein>
<feature type="transmembrane region" description="Helical" evidence="1">
    <location>
        <begin position="6"/>
        <end position="27"/>
    </location>
</feature>
<keyword evidence="3" id="KW-1185">Reference proteome</keyword>
<dbReference type="Proteomes" id="UP000503540">
    <property type="component" value="Chromosome"/>
</dbReference>
<keyword evidence="1" id="KW-0812">Transmembrane</keyword>
<gene>
    <name evidence="2" type="ORF">F5544_36265</name>
</gene>
<reference evidence="2 3" key="1">
    <citation type="journal article" date="2019" name="ACS Chem. Biol.">
        <title>Identification and Mobilization of a Cryptic Antibiotic Biosynthesis Gene Locus from a Human-Pathogenic Nocardia Isolate.</title>
        <authorList>
            <person name="Herisse M."/>
            <person name="Ishida K."/>
            <person name="Porter J.L."/>
            <person name="Howden B."/>
            <person name="Hertweck C."/>
            <person name="Stinear T.P."/>
            <person name="Pidot S.J."/>
        </authorList>
    </citation>
    <scope>NUCLEOTIDE SEQUENCE [LARGE SCALE GENOMIC DNA]</scope>
    <source>
        <strain evidence="2 3">AUSMDU00012717</strain>
    </source>
</reference>
<evidence type="ECO:0000256" key="1">
    <source>
        <dbReference type="SAM" id="Phobius"/>
    </source>
</evidence>
<sequence>MLFDIRTIVAALLGLYGIILVITDLLSDAAKEKAKTGGVDINLWSGLAMIAVALVFLAWTLLRPVVPPEPETPPAEEDSDDVA</sequence>